<keyword evidence="4" id="KW-1185">Reference proteome</keyword>
<dbReference type="InterPro" id="IPR013783">
    <property type="entry name" value="Ig-like_fold"/>
</dbReference>
<gene>
    <name evidence="3" type="ORF">QWY20_00270</name>
</gene>
<sequence>MTNTRWLLLISLLLLMACGDKGSEADGLASVNAGPDQKLHAGAVLTLAARGDPAGGEFSWHQLSGPALADFPHAGASISLTLPEQISQARLVFEVRYRLPDGRLLTDRLQVEVIPRVSQPVAFIQSSLTSEQTALTGQLVLLDGSESFDPEGQSLSFFWQQLAGDINWLDGQNLSGPQLQLKAPLLAADSLFLFELTVQNDAGLSDQAEIQVRVQGNAAGIFADPGPEQRVIEFKRHWLDGSDSASLRSAVSCLWTQIAGNTVVLTDATDCRTDFIVPDSRLKPGLVFQLQVQDSSGASATAPLRLMVHPSALHYQPDTGQRQCYDQLAAIPCNNQAYPRQDADFGRDAIAPFLNKIGVGRAGFDFSKLDAFGDELPRDATEFVCLRDNVTGLIWELKEPVAASLASASLRSASNYYSWTSSADGNGGNAGQAAAAQDGCPSNSDCGTATYVAAVNTSLYCGGANWRLPTVTELNSLVDFGEAEVLDPALFQHEPDSAVLGHRYYWTRQSSAEGGGAHAVWVISMGDGNDNSLPKRADSRAYVRLVRSP</sequence>
<feature type="chain" id="PRO_5046355326" evidence="1">
    <location>
        <begin position="23"/>
        <end position="549"/>
    </location>
</feature>
<evidence type="ECO:0000313" key="4">
    <source>
        <dbReference type="Proteomes" id="UP001336314"/>
    </source>
</evidence>
<dbReference type="InterPro" id="IPR011460">
    <property type="entry name" value="Lcl_C"/>
</dbReference>
<feature type="signal peptide" evidence="1">
    <location>
        <begin position="1"/>
        <end position="22"/>
    </location>
</feature>
<proteinExistence type="predicted"/>
<evidence type="ECO:0000256" key="1">
    <source>
        <dbReference type="SAM" id="SignalP"/>
    </source>
</evidence>
<evidence type="ECO:0000259" key="2">
    <source>
        <dbReference type="Pfam" id="PF07603"/>
    </source>
</evidence>
<reference evidence="3 4" key="1">
    <citation type="submission" date="2023-07" db="EMBL/GenBank/DDBJ databases">
        <title>Alkalimonas sp., MEB108 novel, alkaliphilic bacterium isolated from Lonar Lake, India.</title>
        <authorList>
            <person name="Joshi A."/>
            <person name="Thite S."/>
        </authorList>
    </citation>
    <scope>NUCLEOTIDE SEQUENCE [LARGE SCALE GENOMIC DNA]</scope>
    <source>
        <strain evidence="3 4">MEB108</strain>
    </source>
</reference>
<feature type="domain" description="Lcl C-terminal" evidence="2">
    <location>
        <begin position="386"/>
        <end position="547"/>
    </location>
</feature>
<evidence type="ECO:0000313" key="3">
    <source>
        <dbReference type="EMBL" id="MEE1999875.1"/>
    </source>
</evidence>
<dbReference type="RefSeq" id="WP_330127040.1">
    <property type="nucleotide sequence ID" value="NZ_JAUHLI010000001.1"/>
</dbReference>
<dbReference type="Pfam" id="PF07603">
    <property type="entry name" value="Lcl_C"/>
    <property type="match status" value="1"/>
</dbReference>
<protein>
    <submittedName>
        <fullName evidence="3">DUF1566 domain-containing protein</fullName>
    </submittedName>
</protein>
<organism evidence="3 4">
    <name type="scientific">Alkalimonas cellulosilytica</name>
    <dbReference type="NCBI Taxonomy" id="3058395"/>
    <lineage>
        <taxon>Bacteria</taxon>
        <taxon>Pseudomonadati</taxon>
        <taxon>Pseudomonadota</taxon>
        <taxon>Gammaproteobacteria</taxon>
        <taxon>Alkalimonas</taxon>
    </lineage>
</organism>
<dbReference type="Gene3D" id="2.60.40.10">
    <property type="entry name" value="Immunoglobulins"/>
    <property type="match status" value="2"/>
</dbReference>
<dbReference type="EMBL" id="JAUHLI010000001">
    <property type="protein sequence ID" value="MEE1999875.1"/>
    <property type="molecule type" value="Genomic_DNA"/>
</dbReference>
<keyword evidence="1" id="KW-0732">Signal</keyword>
<accession>A0ABU7J052</accession>
<dbReference type="Proteomes" id="UP001336314">
    <property type="component" value="Unassembled WGS sequence"/>
</dbReference>
<dbReference type="PROSITE" id="PS51257">
    <property type="entry name" value="PROKAR_LIPOPROTEIN"/>
    <property type="match status" value="1"/>
</dbReference>
<comment type="caution">
    <text evidence="3">The sequence shown here is derived from an EMBL/GenBank/DDBJ whole genome shotgun (WGS) entry which is preliminary data.</text>
</comment>
<name>A0ABU7J052_9GAMM</name>
<dbReference type="Pfam" id="PF22352">
    <property type="entry name" value="K319L-like_PKD"/>
    <property type="match status" value="2"/>
</dbReference>